<dbReference type="EMBL" id="JAOQAZ010000034">
    <property type="protein sequence ID" value="KAJ4249114.1"/>
    <property type="molecule type" value="Genomic_DNA"/>
</dbReference>
<name>A0A9W8RMJ0_9HYPO</name>
<dbReference type="PANTHER" id="PTHR47706">
    <property type="entry name" value="NMRA-LIKE FAMILY PROTEIN"/>
    <property type="match status" value="1"/>
</dbReference>
<keyword evidence="5" id="KW-1185">Reference proteome</keyword>
<keyword evidence="1" id="KW-0521">NADP</keyword>
<evidence type="ECO:0000256" key="2">
    <source>
        <dbReference type="ARBA" id="ARBA00023002"/>
    </source>
</evidence>
<evidence type="ECO:0000259" key="3">
    <source>
        <dbReference type="Pfam" id="PF05368"/>
    </source>
</evidence>
<evidence type="ECO:0000313" key="5">
    <source>
        <dbReference type="Proteomes" id="UP001152049"/>
    </source>
</evidence>
<reference evidence="4" key="1">
    <citation type="submission" date="2022-09" db="EMBL/GenBank/DDBJ databases">
        <title>Fusarium specimens isolated from Avocado Roots.</title>
        <authorList>
            <person name="Stajich J."/>
            <person name="Roper C."/>
            <person name="Heimlech-Rivalta G."/>
        </authorList>
    </citation>
    <scope>NUCLEOTIDE SEQUENCE</scope>
    <source>
        <strain evidence="4">CF00136</strain>
    </source>
</reference>
<evidence type="ECO:0000256" key="1">
    <source>
        <dbReference type="ARBA" id="ARBA00022857"/>
    </source>
</evidence>
<organism evidence="4 5">
    <name type="scientific">Fusarium torreyae</name>
    <dbReference type="NCBI Taxonomy" id="1237075"/>
    <lineage>
        <taxon>Eukaryota</taxon>
        <taxon>Fungi</taxon>
        <taxon>Dikarya</taxon>
        <taxon>Ascomycota</taxon>
        <taxon>Pezizomycotina</taxon>
        <taxon>Sordariomycetes</taxon>
        <taxon>Hypocreomycetidae</taxon>
        <taxon>Hypocreales</taxon>
        <taxon>Nectriaceae</taxon>
        <taxon>Fusarium</taxon>
    </lineage>
</organism>
<feature type="domain" description="NmrA-like" evidence="3">
    <location>
        <begin position="8"/>
        <end position="142"/>
    </location>
</feature>
<gene>
    <name evidence="4" type="ORF">NW762_012448</name>
</gene>
<dbReference type="GO" id="GO:0016491">
    <property type="term" value="F:oxidoreductase activity"/>
    <property type="evidence" value="ECO:0007669"/>
    <property type="project" value="UniProtKB-KW"/>
</dbReference>
<dbReference type="PANTHER" id="PTHR47706:SF7">
    <property type="entry name" value="CIPA-LIKE, PUTATIVE (AFU_ORTHOLOGUE AFUA_1G01630)-RELATED"/>
    <property type="match status" value="1"/>
</dbReference>
<dbReference type="InterPro" id="IPR036291">
    <property type="entry name" value="NAD(P)-bd_dom_sf"/>
</dbReference>
<dbReference type="InterPro" id="IPR051609">
    <property type="entry name" value="NmrA/Isoflavone_reductase-like"/>
</dbReference>
<comment type="caution">
    <text evidence="4">The sequence shown here is derived from an EMBL/GenBank/DDBJ whole genome shotgun (WGS) entry which is preliminary data.</text>
</comment>
<dbReference type="Gene3D" id="3.90.25.10">
    <property type="entry name" value="UDP-galactose 4-epimerase, domain 1"/>
    <property type="match status" value="1"/>
</dbReference>
<dbReference type="Gene3D" id="3.40.50.720">
    <property type="entry name" value="NAD(P)-binding Rossmann-like Domain"/>
    <property type="match status" value="1"/>
</dbReference>
<dbReference type="CDD" id="cd05259">
    <property type="entry name" value="PCBER_SDR_a"/>
    <property type="match status" value="1"/>
</dbReference>
<accession>A0A9W8RMJ0</accession>
<keyword evidence="2" id="KW-0560">Oxidoreductase</keyword>
<dbReference type="InterPro" id="IPR045312">
    <property type="entry name" value="PCBER-like"/>
</dbReference>
<proteinExistence type="predicted"/>
<dbReference type="SUPFAM" id="SSF51735">
    <property type="entry name" value="NAD(P)-binding Rossmann-fold domains"/>
    <property type="match status" value="1"/>
</dbReference>
<sequence>MHELESIKNVAVVGAGGHVGSFIVKELLQTGKHFVTAVTRMSSDAKFPENVQVKRVDYSAPETLVEVLKGKDALVITLSGHASHDAEIVLIKAAAEAGVPWIMPNDWSPNTANQKLVDDVFVFKSKVATRDAIAEIGKSSYINLSTGFWYEWSLAIPAAFGIDFRSRKATFYDEGETAISVSTWPQIGRAVAAILSLPTRGGSSPSGVTLEELRNKVVYVSSFTMSQKDMLRSAQRVTGTVANDWVIVKESSQERYSSGLSDIKEGRRIGYAKMMYTRVFFPDGCGNFKGKRVLNSLLNLPAEDINEATKRALERSESDPWA</sequence>
<dbReference type="InterPro" id="IPR008030">
    <property type="entry name" value="NmrA-like"/>
</dbReference>
<dbReference type="AlphaFoldDB" id="A0A9W8RMJ0"/>
<dbReference type="OrthoDB" id="419598at2759"/>
<protein>
    <recommendedName>
        <fullName evidence="3">NmrA-like domain-containing protein</fullName>
    </recommendedName>
</protein>
<dbReference type="Proteomes" id="UP001152049">
    <property type="component" value="Unassembled WGS sequence"/>
</dbReference>
<dbReference type="Pfam" id="PF05368">
    <property type="entry name" value="NmrA"/>
    <property type="match status" value="1"/>
</dbReference>
<evidence type="ECO:0000313" key="4">
    <source>
        <dbReference type="EMBL" id="KAJ4249114.1"/>
    </source>
</evidence>